<proteinExistence type="predicted"/>
<evidence type="ECO:0000313" key="7">
    <source>
        <dbReference type="Proteomes" id="UP001247805"/>
    </source>
</evidence>
<feature type="transmembrane region" description="Helical" evidence="5">
    <location>
        <begin position="65"/>
        <end position="92"/>
    </location>
</feature>
<sequence>MNATILALMGYIGLILVLLIVMVSYRTSLIQKKVKLPNSFSTDAAGEPAFGLRINRTHANAIEGFSFIGGLMLLALATDSTAITDGLAFWMLGARLGQSVTHLASTSVMAVQIRFVFFLLQVAIAIYWLSMFAVKFI</sequence>
<dbReference type="Proteomes" id="UP001247805">
    <property type="component" value="Unassembled WGS sequence"/>
</dbReference>
<dbReference type="InterPro" id="IPR023352">
    <property type="entry name" value="MAPEG-like_dom_sf"/>
</dbReference>
<reference evidence="6 7" key="1">
    <citation type="submission" date="2023-10" db="EMBL/GenBank/DDBJ databases">
        <title>Glaciecola aquimarina strain GGW-M5 nov., isolated from a coastal seawater.</title>
        <authorList>
            <person name="Bayburt H."/>
            <person name="Kim J.M."/>
            <person name="Choi B.J."/>
            <person name="Jeon C.O."/>
        </authorList>
    </citation>
    <scope>NUCLEOTIDE SEQUENCE [LARGE SCALE GENOMIC DNA]</scope>
    <source>
        <strain evidence="6 7">KCTC 32108</strain>
    </source>
</reference>
<evidence type="ECO:0000256" key="1">
    <source>
        <dbReference type="ARBA" id="ARBA00004370"/>
    </source>
</evidence>
<dbReference type="InterPro" id="IPR001129">
    <property type="entry name" value="Membr-assoc_MAPEG"/>
</dbReference>
<keyword evidence="3 5" id="KW-1133">Transmembrane helix</keyword>
<dbReference type="EMBL" id="JAWDIO010000002">
    <property type="protein sequence ID" value="MDU0354098.1"/>
    <property type="molecule type" value="Genomic_DNA"/>
</dbReference>
<gene>
    <name evidence="6" type="ORF">RS130_09265</name>
</gene>
<dbReference type="Gene3D" id="1.20.120.550">
    <property type="entry name" value="Membrane associated eicosanoid/glutathione metabolism-like domain"/>
    <property type="match status" value="1"/>
</dbReference>
<feature type="transmembrane region" description="Helical" evidence="5">
    <location>
        <begin position="112"/>
        <end position="134"/>
    </location>
</feature>
<protein>
    <submittedName>
        <fullName evidence="6">MAPEG family protein</fullName>
    </submittedName>
</protein>
<name>A0ABU3SVU1_9ALTE</name>
<evidence type="ECO:0000256" key="4">
    <source>
        <dbReference type="ARBA" id="ARBA00023136"/>
    </source>
</evidence>
<dbReference type="Pfam" id="PF01124">
    <property type="entry name" value="MAPEG"/>
    <property type="match status" value="1"/>
</dbReference>
<evidence type="ECO:0000256" key="3">
    <source>
        <dbReference type="ARBA" id="ARBA00022989"/>
    </source>
</evidence>
<keyword evidence="2 5" id="KW-0812">Transmembrane</keyword>
<evidence type="ECO:0000256" key="2">
    <source>
        <dbReference type="ARBA" id="ARBA00022692"/>
    </source>
</evidence>
<keyword evidence="7" id="KW-1185">Reference proteome</keyword>
<evidence type="ECO:0000313" key="6">
    <source>
        <dbReference type="EMBL" id="MDU0354098.1"/>
    </source>
</evidence>
<feature type="transmembrane region" description="Helical" evidence="5">
    <location>
        <begin position="6"/>
        <end position="25"/>
    </location>
</feature>
<organism evidence="6 7">
    <name type="scientific">Paraglaciecola aquimarina</name>
    <dbReference type="NCBI Taxonomy" id="1235557"/>
    <lineage>
        <taxon>Bacteria</taxon>
        <taxon>Pseudomonadati</taxon>
        <taxon>Pseudomonadota</taxon>
        <taxon>Gammaproteobacteria</taxon>
        <taxon>Alteromonadales</taxon>
        <taxon>Alteromonadaceae</taxon>
        <taxon>Paraglaciecola</taxon>
    </lineage>
</organism>
<dbReference type="SUPFAM" id="SSF161084">
    <property type="entry name" value="MAPEG domain-like"/>
    <property type="match status" value="1"/>
</dbReference>
<comment type="subcellular location">
    <subcellularLocation>
        <location evidence="1">Membrane</location>
    </subcellularLocation>
</comment>
<accession>A0ABU3SVU1</accession>
<keyword evidence="4 5" id="KW-0472">Membrane</keyword>
<comment type="caution">
    <text evidence="6">The sequence shown here is derived from an EMBL/GenBank/DDBJ whole genome shotgun (WGS) entry which is preliminary data.</text>
</comment>
<dbReference type="RefSeq" id="WP_316025722.1">
    <property type="nucleotide sequence ID" value="NZ_JAWDIO010000002.1"/>
</dbReference>
<evidence type="ECO:0000256" key="5">
    <source>
        <dbReference type="SAM" id="Phobius"/>
    </source>
</evidence>